<dbReference type="AlphaFoldDB" id="A0A6N7X3M3"/>
<dbReference type="GO" id="GO:0019284">
    <property type="term" value="P:L-methionine salvage from S-adenosylmethionine"/>
    <property type="evidence" value="ECO:0007669"/>
    <property type="project" value="TreeGrafter"/>
</dbReference>
<evidence type="ECO:0000256" key="5">
    <source>
        <dbReference type="ARBA" id="ARBA00023167"/>
    </source>
</evidence>
<dbReference type="GO" id="GO:0009164">
    <property type="term" value="P:nucleoside catabolic process"/>
    <property type="evidence" value="ECO:0007669"/>
    <property type="project" value="InterPro"/>
</dbReference>
<keyword evidence="3" id="KW-0028">Amino-acid biosynthesis</keyword>
<name>A0A6N7X3M3_9FIRM</name>
<dbReference type="PANTHER" id="PTHR46832:SF1">
    <property type="entry name" value="5'-METHYLTHIOADENOSINE_S-ADENOSYLHOMOCYSTEINE NUCLEOSIDASE"/>
    <property type="match status" value="1"/>
</dbReference>
<dbReference type="EMBL" id="VUNA01000003">
    <property type="protein sequence ID" value="MST70247.1"/>
    <property type="molecule type" value="Genomic_DNA"/>
</dbReference>
<evidence type="ECO:0000313" key="8">
    <source>
        <dbReference type="Proteomes" id="UP000469424"/>
    </source>
</evidence>
<keyword evidence="4 7" id="KW-0378">Hydrolase</keyword>
<keyword evidence="7" id="KW-0326">Glycosidase</keyword>
<dbReference type="Gene3D" id="3.40.50.1580">
    <property type="entry name" value="Nucleoside phosphorylase domain"/>
    <property type="match status" value="1"/>
</dbReference>
<evidence type="ECO:0000259" key="6">
    <source>
        <dbReference type="Pfam" id="PF01048"/>
    </source>
</evidence>
<proteinExistence type="predicted"/>
<dbReference type="GO" id="GO:0005829">
    <property type="term" value="C:cytosol"/>
    <property type="evidence" value="ECO:0007669"/>
    <property type="project" value="TreeGrafter"/>
</dbReference>
<dbReference type="NCBIfam" id="NF004079">
    <property type="entry name" value="PRK05584.1"/>
    <property type="match status" value="1"/>
</dbReference>
<evidence type="ECO:0000256" key="1">
    <source>
        <dbReference type="ARBA" id="ARBA00004945"/>
    </source>
</evidence>
<dbReference type="PANTHER" id="PTHR46832">
    <property type="entry name" value="5'-METHYLTHIOADENOSINE/S-ADENOSYLHOMOCYSTEINE NUCLEOSIDASE"/>
    <property type="match status" value="1"/>
</dbReference>
<dbReference type="EC" id="3.2.2.9" evidence="2"/>
<dbReference type="Pfam" id="PF01048">
    <property type="entry name" value="PNP_UDP_1"/>
    <property type="match status" value="1"/>
</dbReference>
<dbReference type="UniPathway" id="UPA00904">
    <property type="reaction ID" value="UER00871"/>
</dbReference>
<gene>
    <name evidence="7" type="ORF">FYJ65_02645</name>
</gene>
<dbReference type="RefSeq" id="WP_154553801.1">
    <property type="nucleotide sequence ID" value="NZ_JBJESO010000002.1"/>
</dbReference>
<evidence type="ECO:0000256" key="3">
    <source>
        <dbReference type="ARBA" id="ARBA00022605"/>
    </source>
</evidence>
<reference evidence="7 8" key="1">
    <citation type="submission" date="2019-08" db="EMBL/GenBank/DDBJ databases">
        <title>In-depth cultivation of the pig gut microbiome towards novel bacterial diversity and tailored functional studies.</title>
        <authorList>
            <person name="Wylensek D."/>
            <person name="Hitch T.C.A."/>
            <person name="Clavel T."/>
        </authorList>
    </citation>
    <scope>NUCLEOTIDE SEQUENCE [LARGE SCALE GENOMIC DNA]</scope>
    <source>
        <strain evidence="7 8">WCA-MUC-591-APC-4B</strain>
    </source>
</reference>
<comment type="pathway">
    <text evidence="1">Amino-acid biosynthesis; L-methionine biosynthesis via salvage pathway; S-methyl-5-thio-alpha-D-ribose 1-phosphate from S-methyl-5'-thioadenosine (hydrolase route): step 1/2.</text>
</comment>
<protein>
    <recommendedName>
        <fullName evidence="2">adenosylhomocysteine nucleosidase</fullName>
        <ecNumber evidence="2">3.2.2.9</ecNumber>
    </recommendedName>
</protein>
<keyword evidence="5" id="KW-0486">Methionine biosynthesis</keyword>
<evidence type="ECO:0000256" key="2">
    <source>
        <dbReference type="ARBA" id="ARBA00011974"/>
    </source>
</evidence>
<dbReference type="GO" id="GO:0019509">
    <property type="term" value="P:L-methionine salvage from methylthioadenosine"/>
    <property type="evidence" value="ECO:0007669"/>
    <property type="project" value="UniProtKB-UniPathway"/>
</dbReference>
<evidence type="ECO:0000313" key="7">
    <source>
        <dbReference type="EMBL" id="MST70247.1"/>
    </source>
</evidence>
<keyword evidence="8" id="KW-1185">Reference proteome</keyword>
<dbReference type="NCBIfam" id="TIGR01704">
    <property type="entry name" value="MTA_SAH-Nsdase"/>
    <property type="match status" value="1"/>
</dbReference>
<organism evidence="7 8">
    <name type="scientific">Mogibacterium kristiansenii</name>
    <dbReference type="NCBI Taxonomy" id="2606708"/>
    <lineage>
        <taxon>Bacteria</taxon>
        <taxon>Bacillati</taxon>
        <taxon>Bacillota</taxon>
        <taxon>Clostridia</taxon>
        <taxon>Peptostreptococcales</taxon>
        <taxon>Anaerovoracaceae</taxon>
        <taxon>Mogibacterium</taxon>
    </lineage>
</organism>
<sequence length="255" mass="27329">MENKRNGIVGTSGPRPVGIICALEVELKDLLAELRDREDVAFNGYEFHCGRFGEIPAVLVQCGVGKVNAARGTQMLIDAFGPCCVINSGIAGGTKPGLAIGDIVIGEDLAQHDFDVTAFGYALGYMCTGENSSEPTRFTAESVLVEELEQAARTAAPERGVHRGRIVSGDQFISGAEKKKQLREAFNAVCAEMESAAIAQTCQYAGVPFGILRVISDLADGTAPESYDRFERTSADLSAAVILEFLKIHRKLRAE</sequence>
<dbReference type="CDD" id="cd09008">
    <property type="entry name" value="MTAN"/>
    <property type="match status" value="1"/>
</dbReference>
<comment type="caution">
    <text evidence="7">The sequence shown here is derived from an EMBL/GenBank/DDBJ whole genome shotgun (WGS) entry which is preliminary data.</text>
</comment>
<dbReference type="GO" id="GO:0008782">
    <property type="term" value="F:adenosylhomocysteine nucleosidase activity"/>
    <property type="evidence" value="ECO:0007669"/>
    <property type="project" value="UniProtKB-EC"/>
</dbReference>
<dbReference type="GO" id="GO:0008930">
    <property type="term" value="F:methylthioadenosine nucleosidase activity"/>
    <property type="evidence" value="ECO:0007669"/>
    <property type="project" value="InterPro"/>
</dbReference>
<feature type="domain" description="Nucleoside phosphorylase" evidence="6">
    <location>
        <begin position="16"/>
        <end position="247"/>
    </location>
</feature>
<dbReference type="InterPro" id="IPR010049">
    <property type="entry name" value="MTA_SAH_Nsdase"/>
</dbReference>
<evidence type="ECO:0000256" key="4">
    <source>
        <dbReference type="ARBA" id="ARBA00022801"/>
    </source>
</evidence>
<dbReference type="InterPro" id="IPR000845">
    <property type="entry name" value="Nucleoside_phosphorylase_d"/>
</dbReference>
<dbReference type="InterPro" id="IPR035994">
    <property type="entry name" value="Nucleoside_phosphorylase_sf"/>
</dbReference>
<dbReference type="Proteomes" id="UP000469424">
    <property type="component" value="Unassembled WGS sequence"/>
</dbReference>
<dbReference type="SUPFAM" id="SSF53167">
    <property type="entry name" value="Purine and uridine phosphorylases"/>
    <property type="match status" value="1"/>
</dbReference>
<accession>A0A6N7X3M3</accession>